<reference evidence="1" key="1">
    <citation type="submission" date="2020-05" db="EMBL/GenBank/DDBJ databases">
        <title>Large-scale comparative analyses of tick genomes elucidate their genetic diversity and vector capacities.</title>
        <authorList>
            <person name="Jia N."/>
            <person name="Wang J."/>
            <person name="Shi W."/>
            <person name="Du L."/>
            <person name="Sun Y."/>
            <person name="Zhan W."/>
            <person name="Jiang J."/>
            <person name="Wang Q."/>
            <person name="Zhang B."/>
            <person name="Ji P."/>
            <person name="Sakyi L.B."/>
            <person name="Cui X."/>
            <person name="Yuan T."/>
            <person name="Jiang B."/>
            <person name="Yang W."/>
            <person name="Lam T.T.-Y."/>
            <person name="Chang Q."/>
            <person name="Ding S."/>
            <person name="Wang X."/>
            <person name="Zhu J."/>
            <person name="Ruan X."/>
            <person name="Zhao L."/>
            <person name="Wei J."/>
            <person name="Que T."/>
            <person name="Du C."/>
            <person name="Cheng J."/>
            <person name="Dai P."/>
            <person name="Han X."/>
            <person name="Huang E."/>
            <person name="Gao Y."/>
            <person name="Liu J."/>
            <person name="Shao H."/>
            <person name="Ye R."/>
            <person name="Li L."/>
            <person name="Wei W."/>
            <person name="Wang X."/>
            <person name="Wang C."/>
            <person name="Yang T."/>
            <person name="Huo Q."/>
            <person name="Li W."/>
            <person name="Guo W."/>
            <person name="Chen H."/>
            <person name="Zhou L."/>
            <person name="Ni X."/>
            <person name="Tian J."/>
            <person name="Zhou Y."/>
            <person name="Sheng Y."/>
            <person name="Liu T."/>
            <person name="Pan Y."/>
            <person name="Xia L."/>
            <person name="Li J."/>
            <person name="Zhao F."/>
            <person name="Cao W."/>
        </authorList>
    </citation>
    <scope>NUCLEOTIDE SEQUENCE</scope>
    <source>
        <strain evidence="1">Hyas-2018</strain>
    </source>
</reference>
<dbReference type="Proteomes" id="UP000821845">
    <property type="component" value="Chromosome 9"/>
</dbReference>
<evidence type="ECO:0000313" key="2">
    <source>
        <dbReference type="Proteomes" id="UP000821845"/>
    </source>
</evidence>
<dbReference type="EMBL" id="CM023489">
    <property type="protein sequence ID" value="KAH6922210.1"/>
    <property type="molecule type" value="Genomic_DNA"/>
</dbReference>
<gene>
    <name evidence="1" type="ORF">HPB50_010873</name>
</gene>
<protein>
    <submittedName>
        <fullName evidence="1">Uncharacterized protein</fullName>
    </submittedName>
</protein>
<evidence type="ECO:0000313" key="1">
    <source>
        <dbReference type="EMBL" id="KAH6922210.1"/>
    </source>
</evidence>
<keyword evidence="2" id="KW-1185">Reference proteome</keyword>
<comment type="caution">
    <text evidence="1">The sequence shown here is derived from an EMBL/GenBank/DDBJ whole genome shotgun (WGS) entry which is preliminary data.</text>
</comment>
<proteinExistence type="predicted"/>
<accession>A0ACB7RIM5</accession>
<name>A0ACB7RIM5_HYAAI</name>
<organism evidence="1 2">
    <name type="scientific">Hyalomma asiaticum</name>
    <name type="common">Tick</name>
    <dbReference type="NCBI Taxonomy" id="266040"/>
    <lineage>
        <taxon>Eukaryota</taxon>
        <taxon>Metazoa</taxon>
        <taxon>Ecdysozoa</taxon>
        <taxon>Arthropoda</taxon>
        <taxon>Chelicerata</taxon>
        <taxon>Arachnida</taxon>
        <taxon>Acari</taxon>
        <taxon>Parasitiformes</taxon>
        <taxon>Ixodida</taxon>
        <taxon>Ixodoidea</taxon>
        <taxon>Ixodidae</taxon>
        <taxon>Hyalomminae</taxon>
        <taxon>Hyalomma</taxon>
    </lineage>
</organism>
<sequence>MASQLSVAAALLTLLSCVTPLEIDKADGGYRDLLISINKDVPYNETIVENIKSLLRSSSDFLHVATNGRVYFKHVTIDFPNTWPKRSGARRVSSSSFEKSDVRVDVPASPAEKRPFTRQSMPCGKPGDYIQLTPAFLAELNASTTETFKNPAYVFVHEWAHYRYGVFDEYGSRDDDKYPMTYCEKGQRTVKLNSCSPKFLYVPRSSSGGNCTINKTSCKFSKECVFTILASPKDPVESSIMFMPYIANVSQFCDSGNGTRQHNRFAPNRQNKLCNGKSTWEVISNNEDFKNLPRPDMSKRIEVSFEETQQREDLPQRVVLVLDVSTSMNSKSLGHFTNEFLCMFQDYSRMTFLREAATRYIQDIKDGSKRLAIITFSNNATVRHPLMPVNTNTRQGFLKTIKQLETIWSTCIGCGLERALEARTPLWSSL</sequence>